<dbReference type="PROSITE" id="PS50887">
    <property type="entry name" value="GGDEF"/>
    <property type="match status" value="1"/>
</dbReference>
<dbReference type="EMBL" id="JBEWZI010000008">
    <property type="protein sequence ID" value="MET7014301.1"/>
    <property type="molecule type" value="Genomic_DNA"/>
</dbReference>
<evidence type="ECO:0000256" key="1">
    <source>
        <dbReference type="ARBA" id="ARBA00012528"/>
    </source>
</evidence>
<dbReference type="Gene3D" id="3.30.70.270">
    <property type="match status" value="1"/>
</dbReference>
<dbReference type="GO" id="GO:0052621">
    <property type="term" value="F:diguanylate cyclase activity"/>
    <property type="evidence" value="ECO:0007669"/>
    <property type="project" value="UniProtKB-EC"/>
</dbReference>
<dbReference type="Proteomes" id="UP001549691">
    <property type="component" value="Unassembled WGS sequence"/>
</dbReference>
<sequence>MPPRWRALRRWYQDHQVGVFDLMALAVACVLVCGLIFSTEIAVPVLRYAREHSVWQLESVFLCLATTWGFLAIFAWRRWRDVIHLLEAAETDVLTSLANRRKTLRVLAHEFDRAERYGRPLSLVMLDIDHFKQVNDSFGHPVGDEVLRAVARRIQRKMRVSDHFGRWGGEEFLLICPETDDAGAVRIAERMRRAIKQSRVGRAGQVTASFGVSTYLGEGDCESLIEQADRYLYAAKQGGRDCVMSTSSSTRSSAPTELLSEMDMPRVKPVRRRI</sequence>
<dbReference type="SMART" id="SM00267">
    <property type="entry name" value="GGDEF"/>
    <property type="match status" value="1"/>
</dbReference>
<evidence type="ECO:0000256" key="2">
    <source>
        <dbReference type="ARBA" id="ARBA00034247"/>
    </source>
</evidence>
<feature type="domain" description="GGDEF" evidence="4">
    <location>
        <begin position="119"/>
        <end position="248"/>
    </location>
</feature>
<dbReference type="PANTHER" id="PTHR45138">
    <property type="entry name" value="REGULATORY COMPONENTS OF SENSORY TRANSDUCTION SYSTEM"/>
    <property type="match status" value="1"/>
</dbReference>
<keyword evidence="3" id="KW-1133">Transmembrane helix</keyword>
<accession>A0ABV2TK46</accession>
<keyword evidence="3" id="KW-0472">Membrane</keyword>
<dbReference type="InterPro" id="IPR043128">
    <property type="entry name" value="Rev_trsase/Diguanyl_cyclase"/>
</dbReference>
<dbReference type="InterPro" id="IPR029787">
    <property type="entry name" value="Nucleotide_cyclase"/>
</dbReference>
<reference evidence="5 6" key="1">
    <citation type="submission" date="2024-07" db="EMBL/GenBank/DDBJ databases">
        <title>Uliginosibacterium flavum JJ3220;KACC:17644.</title>
        <authorList>
            <person name="Kim M.K."/>
        </authorList>
    </citation>
    <scope>NUCLEOTIDE SEQUENCE [LARGE SCALE GENOMIC DNA]</scope>
    <source>
        <strain evidence="5 6">KACC:17644</strain>
    </source>
</reference>
<keyword evidence="5" id="KW-0548">Nucleotidyltransferase</keyword>
<keyword evidence="6" id="KW-1185">Reference proteome</keyword>
<evidence type="ECO:0000256" key="3">
    <source>
        <dbReference type="SAM" id="Phobius"/>
    </source>
</evidence>
<organism evidence="5 6">
    <name type="scientific">Uliginosibacterium flavum</name>
    <dbReference type="NCBI Taxonomy" id="1396831"/>
    <lineage>
        <taxon>Bacteria</taxon>
        <taxon>Pseudomonadati</taxon>
        <taxon>Pseudomonadota</taxon>
        <taxon>Betaproteobacteria</taxon>
        <taxon>Rhodocyclales</taxon>
        <taxon>Zoogloeaceae</taxon>
        <taxon>Uliginosibacterium</taxon>
    </lineage>
</organism>
<protein>
    <recommendedName>
        <fullName evidence="1">diguanylate cyclase</fullName>
        <ecNumber evidence="1">2.7.7.65</ecNumber>
    </recommendedName>
</protein>
<evidence type="ECO:0000259" key="4">
    <source>
        <dbReference type="PROSITE" id="PS50887"/>
    </source>
</evidence>
<comment type="catalytic activity">
    <reaction evidence="2">
        <text>2 GTP = 3',3'-c-di-GMP + 2 diphosphate</text>
        <dbReference type="Rhea" id="RHEA:24898"/>
        <dbReference type="ChEBI" id="CHEBI:33019"/>
        <dbReference type="ChEBI" id="CHEBI:37565"/>
        <dbReference type="ChEBI" id="CHEBI:58805"/>
        <dbReference type="EC" id="2.7.7.65"/>
    </reaction>
</comment>
<dbReference type="RefSeq" id="WP_354600763.1">
    <property type="nucleotide sequence ID" value="NZ_JBEWZI010000008.1"/>
</dbReference>
<name>A0ABV2TK46_9RHOO</name>
<dbReference type="Pfam" id="PF00990">
    <property type="entry name" value="GGDEF"/>
    <property type="match status" value="1"/>
</dbReference>
<proteinExistence type="predicted"/>
<evidence type="ECO:0000313" key="6">
    <source>
        <dbReference type="Proteomes" id="UP001549691"/>
    </source>
</evidence>
<dbReference type="InterPro" id="IPR050469">
    <property type="entry name" value="Diguanylate_Cyclase"/>
</dbReference>
<keyword evidence="3" id="KW-0812">Transmembrane</keyword>
<dbReference type="InterPro" id="IPR000160">
    <property type="entry name" value="GGDEF_dom"/>
</dbReference>
<dbReference type="CDD" id="cd01949">
    <property type="entry name" value="GGDEF"/>
    <property type="match status" value="1"/>
</dbReference>
<dbReference type="NCBIfam" id="TIGR00254">
    <property type="entry name" value="GGDEF"/>
    <property type="match status" value="1"/>
</dbReference>
<dbReference type="PANTHER" id="PTHR45138:SF9">
    <property type="entry name" value="DIGUANYLATE CYCLASE DGCM-RELATED"/>
    <property type="match status" value="1"/>
</dbReference>
<keyword evidence="5" id="KW-0808">Transferase</keyword>
<dbReference type="SUPFAM" id="SSF55073">
    <property type="entry name" value="Nucleotide cyclase"/>
    <property type="match status" value="1"/>
</dbReference>
<feature type="transmembrane region" description="Helical" evidence="3">
    <location>
        <begin position="20"/>
        <end position="39"/>
    </location>
</feature>
<comment type="caution">
    <text evidence="5">The sequence shown here is derived from an EMBL/GenBank/DDBJ whole genome shotgun (WGS) entry which is preliminary data.</text>
</comment>
<gene>
    <name evidence="5" type="ORF">ABXR19_08865</name>
</gene>
<feature type="transmembrane region" description="Helical" evidence="3">
    <location>
        <begin position="59"/>
        <end position="76"/>
    </location>
</feature>
<evidence type="ECO:0000313" key="5">
    <source>
        <dbReference type="EMBL" id="MET7014301.1"/>
    </source>
</evidence>
<dbReference type="EC" id="2.7.7.65" evidence="1"/>